<comment type="function">
    <text evidence="3">Catalyzes two sequential steps in the biosynthesis of coenzyme A. In the first step cysteine is conjugated to 4'-phosphopantothenate to form 4-phosphopantothenoylcysteine. In the second step the latter compound is decarboxylated to form 4'-phosphopantotheine.</text>
</comment>
<feature type="domain" description="Flavoprotein" evidence="6">
    <location>
        <begin position="5"/>
        <end position="172"/>
    </location>
</feature>
<keyword evidence="5" id="KW-0472">Membrane</keyword>
<dbReference type="InterPro" id="IPR003382">
    <property type="entry name" value="Flavoprotein"/>
</dbReference>
<feature type="region of interest" description="Phosphopantothenoylcysteine decarboxylase" evidence="3">
    <location>
        <begin position="1"/>
        <end position="189"/>
    </location>
</feature>
<keyword evidence="3 4" id="KW-0288">FMN</keyword>
<feature type="binding site" evidence="3">
    <location>
        <position position="337"/>
    </location>
    <ligand>
        <name>CTP</name>
        <dbReference type="ChEBI" id="CHEBI:37563"/>
    </ligand>
</feature>
<feature type="binding site" evidence="3">
    <location>
        <begin position="305"/>
        <end position="308"/>
    </location>
    <ligand>
        <name>CTP</name>
        <dbReference type="ChEBI" id="CHEBI:37563"/>
    </ligand>
</feature>
<feature type="region of interest" description="Phosphopantothenate--cysteine ligase" evidence="3">
    <location>
        <begin position="190"/>
        <end position="399"/>
    </location>
</feature>
<name>A0A7M1T6Z9_9FLAO</name>
<keyword evidence="3" id="KW-0479">Metal-binding</keyword>
<evidence type="ECO:0000256" key="2">
    <source>
        <dbReference type="ARBA" id="ARBA00023239"/>
    </source>
</evidence>
<comment type="cofactor">
    <cofactor evidence="3">
        <name>FMN</name>
        <dbReference type="ChEBI" id="CHEBI:58210"/>
    </cofactor>
    <text evidence="3">Binds 1 FMN per subunit.</text>
</comment>
<dbReference type="GO" id="GO:0010181">
    <property type="term" value="F:FMN binding"/>
    <property type="evidence" value="ECO:0007669"/>
    <property type="project" value="UniProtKB-UniRule"/>
</dbReference>
<keyword evidence="3" id="KW-0460">Magnesium</keyword>
<evidence type="ECO:0000256" key="5">
    <source>
        <dbReference type="SAM" id="Phobius"/>
    </source>
</evidence>
<comment type="caution">
    <text evidence="3">Lacks conserved residue(s) required for the propagation of feature annotation.</text>
</comment>
<dbReference type="EC" id="6.3.2.5" evidence="3"/>
<comment type="similarity">
    <text evidence="3 4">In the C-terminal section; belongs to the PPC synthetase family.</text>
</comment>
<dbReference type="NCBIfam" id="TIGR00521">
    <property type="entry name" value="coaBC_dfp"/>
    <property type="match status" value="1"/>
</dbReference>
<dbReference type="EMBL" id="CP063145">
    <property type="protein sequence ID" value="QOR74874.1"/>
    <property type="molecule type" value="Genomic_DNA"/>
</dbReference>
<organism evidence="8 9">
    <name type="scientific">Cruoricaptor ignavus</name>
    <dbReference type="NCBI Taxonomy" id="1118202"/>
    <lineage>
        <taxon>Bacteria</taxon>
        <taxon>Pseudomonadati</taxon>
        <taxon>Bacteroidota</taxon>
        <taxon>Flavobacteriia</taxon>
        <taxon>Flavobacteriales</taxon>
        <taxon>Weeksellaceae</taxon>
        <taxon>Cruoricaptor</taxon>
    </lineage>
</organism>
<dbReference type="InterPro" id="IPR035929">
    <property type="entry name" value="CoaB-like_sf"/>
</dbReference>
<comment type="cofactor">
    <cofactor evidence="3">
        <name>Mg(2+)</name>
        <dbReference type="ChEBI" id="CHEBI:18420"/>
    </cofactor>
</comment>
<evidence type="ECO:0000256" key="1">
    <source>
        <dbReference type="ARBA" id="ARBA00022793"/>
    </source>
</evidence>
<dbReference type="Gene3D" id="3.40.50.10300">
    <property type="entry name" value="CoaB-like"/>
    <property type="match status" value="1"/>
</dbReference>
<keyword evidence="3 4" id="KW-0285">Flavoprotein</keyword>
<feature type="domain" description="DNA/pantothenate metabolism flavoprotein C-terminal" evidence="7">
    <location>
        <begin position="186"/>
        <end position="393"/>
    </location>
</feature>
<dbReference type="GO" id="GO:0015941">
    <property type="term" value="P:pantothenate catabolic process"/>
    <property type="evidence" value="ECO:0007669"/>
    <property type="project" value="InterPro"/>
</dbReference>
<evidence type="ECO:0000256" key="3">
    <source>
        <dbReference type="HAMAP-Rule" id="MF_02225"/>
    </source>
</evidence>
<evidence type="ECO:0000259" key="7">
    <source>
        <dbReference type="Pfam" id="PF04127"/>
    </source>
</evidence>
<dbReference type="GO" id="GO:0004632">
    <property type="term" value="F:phosphopantothenate--cysteine ligase activity"/>
    <property type="evidence" value="ECO:0007669"/>
    <property type="project" value="UniProtKB-UniRule"/>
</dbReference>
<keyword evidence="1 3" id="KW-0210">Decarboxylase</keyword>
<accession>A0A7M1T6Z9</accession>
<dbReference type="GO" id="GO:0015937">
    <property type="term" value="P:coenzyme A biosynthetic process"/>
    <property type="evidence" value="ECO:0007669"/>
    <property type="project" value="UniProtKB-UniRule"/>
</dbReference>
<comment type="catalytic activity">
    <reaction evidence="3 4">
        <text>N-[(R)-4-phosphopantothenoyl]-L-cysteine + H(+) = (R)-4'-phosphopantetheine + CO2</text>
        <dbReference type="Rhea" id="RHEA:16793"/>
        <dbReference type="ChEBI" id="CHEBI:15378"/>
        <dbReference type="ChEBI" id="CHEBI:16526"/>
        <dbReference type="ChEBI" id="CHEBI:59458"/>
        <dbReference type="ChEBI" id="CHEBI:61723"/>
        <dbReference type="EC" id="4.1.1.36"/>
    </reaction>
</comment>
<sequence length="399" mass="43130">MLKGKKILLIVTGGIAAYKSALIVRLLVKAGAEVRVVMTADAANFVTPLTLSTLSKNDVYQDFFGSNGSWNNHVELALWADAVLVAPCTANTLGKMVHGICDNLAVAVYLSAKCPVFIAPAMDLDMYAHPSTRQNLAAAEDFGNIIIPAESGELASGLTGEGRLAEPENIIGILRGYFGRTATSLGGKKFLVTAGPTYEAIDPVRFIGNHSSGKMGFALAEAAAERGAEVVLISGPTALSALHRNIILHRVTTAREMFDKVFQFFDDVDVAIASAAVADYRPKETATEKIKKKEDEMTLELVKNPDILRTMGERKAGQKLVGFALETQNEEENAMGKLRSKNLDMIVLNSLRSEGAGFRNDTNHIKILTEKTTREYSLKPKKGVAADILDFLENEILNS</sequence>
<evidence type="ECO:0000313" key="8">
    <source>
        <dbReference type="EMBL" id="QOR74874.1"/>
    </source>
</evidence>
<dbReference type="KEGG" id="civ:IMZ16_07070"/>
<feature type="transmembrane region" description="Helical" evidence="5">
    <location>
        <begin position="7"/>
        <end position="28"/>
    </location>
</feature>
<dbReference type="AlphaFoldDB" id="A0A7M1T6Z9"/>
<comment type="function">
    <text evidence="4">Catalyzes two steps in the biosynthesis of coenzyme A. In the first step cysteine is conjugated to 4'-phosphopantothenate to form 4-phosphopantothenoylcysteine, in the latter compound is decarboxylated to form 4'-phosphopantotheine.</text>
</comment>
<feature type="binding site" evidence="3">
    <location>
        <position position="279"/>
    </location>
    <ligand>
        <name>CTP</name>
        <dbReference type="ChEBI" id="CHEBI:37563"/>
    </ligand>
</feature>
<dbReference type="InterPro" id="IPR005252">
    <property type="entry name" value="CoaBC"/>
</dbReference>
<dbReference type="PANTHER" id="PTHR14359:SF6">
    <property type="entry name" value="PHOSPHOPANTOTHENOYLCYSTEINE DECARBOXYLASE"/>
    <property type="match status" value="1"/>
</dbReference>
<dbReference type="SUPFAM" id="SSF52507">
    <property type="entry name" value="Homo-oligomeric flavin-containing Cys decarboxylases, HFCD"/>
    <property type="match status" value="1"/>
</dbReference>
<dbReference type="Pfam" id="PF04127">
    <property type="entry name" value="DFP"/>
    <property type="match status" value="1"/>
</dbReference>
<dbReference type="Gene3D" id="3.40.50.1950">
    <property type="entry name" value="Flavin prenyltransferase-like"/>
    <property type="match status" value="1"/>
</dbReference>
<dbReference type="InterPro" id="IPR036551">
    <property type="entry name" value="Flavin_trans-like"/>
</dbReference>
<dbReference type="UniPathway" id="UPA00241">
    <property type="reaction ID" value="UER00353"/>
</dbReference>
<comment type="catalytic activity">
    <reaction evidence="3 4">
        <text>(R)-4'-phosphopantothenate + L-cysteine + CTP = N-[(R)-4-phosphopantothenoyl]-L-cysteine + CMP + diphosphate + H(+)</text>
        <dbReference type="Rhea" id="RHEA:19397"/>
        <dbReference type="ChEBI" id="CHEBI:10986"/>
        <dbReference type="ChEBI" id="CHEBI:15378"/>
        <dbReference type="ChEBI" id="CHEBI:33019"/>
        <dbReference type="ChEBI" id="CHEBI:35235"/>
        <dbReference type="ChEBI" id="CHEBI:37563"/>
        <dbReference type="ChEBI" id="CHEBI:59458"/>
        <dbReference type="ChEBI" id="CHEBI:60377"/>
        <dbReference type="EC" id="6.3.2.5"/>
    </reaction>
</comment>
<proteinExistence type="inferred from homology"/>
<dbReference type="EC" id="4.1.1.36" evidence="3"/>
<dbReference type="SUPFAM" id="SSF102645">
    <property type="entry name" value="CoaB-like"/>
    <property type="match status" value="1"/>
</dbReference>
<dbReference type="RefSeq" id="WP_193440824.1">
    <property type="nucleotide sequence ID" value="NZ_CP063145.1"/>
</dbReference>
<comment type="pathway">
    <text evidence="3 4">Cofactor biosynthesis; coenzyme A biosynthesis; CoA from (R)-pantothenate: step 3/5.</text>
</comment>
<evidence type="ECO:0000259" key="6">
    <source>
        <dbReference type="Pfam" id="PF02441"/>
    </source>
</evidence>
<keyword evidence="3" id="KW-0511">Multifunctional enzyme</keyword>
<dbReference type="HAMAP" id="MF_02225">
    <property type="entry name" value="CoaBC"/>
    <property type="match status" value="1"/>
</dbReference>
<dbReference type="GO" id="GO:0071513">
    <property type="term" value="C:phosphopantothenoylcysteine decarboxylase complex"/>
    <property type="evidence" value="ECO:0007669"/>
    <property type="project" value="TreeGrafter"/>
</dbReference>
<keyword evidence="2 3" id="KW-0456">Lyase</keyword>
<evidence type="ECO:0000256" key="4">
    <source>
        <dbReference type="RuleBase" id="RU364078"/>
    </source>
</evidence>
<dbReference type="GO" id="GO:0004633">
    <property type="term" value="F:phosphopantothenoylcysteine decarboxylase activity"/>
    <property type="evidence" value="ECO:0007669"/>
    <property type="project" value="UniProtKB-UniRule"/>
</dbReference>
<dbReference type="GO" id="GO:0046872">
    <property type="term" value="F:metal ion binding"/>
    <property type="evidence" value="ECO:0007669"/>
    <property type="project" value="UniProtKB-KW"/>
</dbReference>
<protein>
    <recommendedName>
        <fullName evidence="3">Coenzyme A biosynthesis bifunctional protein CoaBC</fullName>
    </recommendedName>
    <alternativeName>
        <fullName evidence="3">DNA/pantothenate metabolism flavoprotein</fullName>
    </alternativeName>
    <alternativeName>
        <fullName evidence="3">Phosphopantothenoylcysteine synthetase/decarboxylase</fullName>
        <shortName evidence="3">PPCS-PPCDC</shortName>
    </alternativeName>
    <domain>
        <recommendedName>
            <fullName evidence="3">Phosphopantothenoylcysteine decarboxylase</fullName>
            <shortName evidence="3">PPC decarboxylase</shortName>
            <shortName evidence="3">PPC-DC</shortName>
            <ecNumber evidence="3">4.1.1.36</ecNumber>
        </recommendedName>
        <alternativeName>
            <fullName evidence="3">CoaC</fullName>
        </alternativeName>
    </domain>
    <domain>
        <recommendedName>
            <fullName evidence="3">Phosphopantothenate--cysteine ligase</fullName>
            <ecNumber evidence="3">6.3.2.5</ecNumber>
        </recommendedName>
        <alternativeName>
            <fullName evidence="3">CoaB</fullName>
        </alternativeName>
        <alternativeName>
            <fullName evidence="3">Phosphopantothenoylcysteine synthetase</fullName>
            <shortName evidence="3">PPC synthetase</shortName>
            <shortName evidence="3">PPC-S</shortName>
        </alternativeName>
    </domain>
</protein>
<dbReference type="PANTHER" id="PTHR14359">
    <property type="entry name" value="HOMO-OLIGOMERIC FLAVIN CONTAINING CYS DECARBOXYLASE FAMILY"/>
    <property type="match status" value="1"/>
</dbReference>
<dbReference type="InterPro" id="IPR007085">
    <property type="entry name" value="DNA/pantothenate-metab_flavo_C"/>
</dbReference>
<feature type="binding site" evidence="3">
    <location>
        <position position="323"/>
    </location>
    <ligand>
        <name>CTP</name>
        <dbReference type="ChEBI" id="CHEBI:37563"/>
    </ligand>
</feature>
<evidence type="ECO:0000313" key="9">
    <source>
        <dbReference type="Proteomes" id="UP000593605"/>
    </source>
</evidence>
<comment type="pathway">
    <text evidence="3 4">Cofactor biosynthesis; coenzyme A biosynthesis; CoA from (R)-pantothenate: step 2/5.</text>
</comment>
<dbReference type="Proteomes" id="UP000593605">
    <property type="component" value="Chromosome"/>
</dbReference>
<feature type="binding site" evidence="3">
    <location>
        <position position="289"/>
    </location>
    <ligand>
        <name>CTP</name>
        <dbReference type="ChEBI" id="CHEBI:37563"/>
    </ligand>
</feature>
<comment type="similarity">
    <text evidence="3 4">In the N-terminal section; belongs to the HFCD (homo-oligomeric flavin containing Cys decarboxylase) superfamily.</text>
</comment>
<keyword evidence="5" id="KW-0812">Transmembrane</keyword>
<feature type="binding site" evidence="3">
    <location>
        <position position="341"/>
    </location>
    <ligand>
        <name>CTP</name>
        <dbReference type="ChEBI" id="CHEBI:37563"/>
    </ligand>
</feature>
<keyword evidence="3 4" id="KW-0436">Ligase</keyword>
<keyword evidence="5" id="KW-1133">Transmembrane helix</keyword>
<gene>
    <name evidence="3 8" type="primary">coaBC</name>
    <name evidence="8" type="ORF">IMZ16_07070</name>
</gene>
<dbReference type="Pfam" id="PF02441">
    <property type="entry name" value="Flavoprotein"/>
    <property type="match status" value="1"/>
</dbReference>
<reference evidence="8 9" key="1">
    <citation type="submission" date="2020-10" db="EMBL/GenBank/DDBJ databases">
        <title>Complete genome of Cruoricapor ignavus strain M1214 isolated from the blood culture of a febrile patient.</title>
        <authorList>
            <person name="Guglielmino C.J.D."/>
        </authorList>
    </citation>
    <scope>NUCLEOTIDE SEQUENCE [LARGE SCALE GENOMIC DNA]</scope>
    <source>
        <strain evidence="8 9">M1214</strain>
    </source>
</reference>